<dbReference type="InterPro" id="IPR035269">
    <property type="entry name" value="PSMD9"/>
</dbReference>
<dbReference type="STRING" id="280699.M1VBA0"/>
<evidence type="ECO:0000256" key="1">
    <source>
        <dbReference type="ARBA" id="ARBA00023186"/>
    </source>
</evidence>
<dbReference type="InterPro" id="IPR001478">
    <property type="entry name" value="PDZ"/>
</dbReference>
<keyword evidence="5" id="KW-1185">Reference proteome</keyword>
<accession>M1VBA0</accession>
<gene>
    <name evidence="4" type="ORF">CYME_CMR331C</name>
</gene>
<feature type="region of interest" description="Disordered" evidence="2">
    <location>
        <begin position="89"/>
        <end position="138"/>
    </location>
</feature>
<dbReference type="RefSeq" id="XP_005538575.1">
    <property type="nucleotide sequence ID" value="XM_005538518.1"/>
</dbReference>
<feature type="domain" description="PDZ" evidence="3">
    <location>
        <begin position="132"/>
        <end position="201"/>
    </location>
</feature>
<dbReference type="SMART" id="SM00228">
    <property type="entry name" value="PDZ"/>
    <property type="match status" value="1"/>
</dbReference>
<dbReference type="KEGG" id="cme:CYME_CMR331C"/>
<dbReference type="OMA" id="DWGGRGM"/>
<dbReference type="eggNOG" id="KOG3129">
    <property type="taxonomic scope" value="Eukaryota"/>
</dbReference>
<dbReference type="Proteomes" id="UP000007014">
    <property type="component" value="Chromosome 18"/>
</dbReference>
<sequence>MTSDSVQRLRALALQKEEIEREIERLVSCLEVTPAGVRGPLVDEDGFPRSDCDVYQIRQYRQRLVCLQTDYRLIMREIERLLPEVLTSGPTHAQTARSTASVSRVVESAPAVRTASSREHRPGDNQPAQRSEWTGTSLGQSNLRPFAKVVQVEAGSPAAQGGLQEGDLVVRVASCTDWETLAVTVSEHRAQPVVFSIVRGLRTSEADCSITTHDIVVVPTPWAGAGLLGARFERY</sequence>
<name>M1VBA0_CYAM1</name>
<dbReference type="InterPro" id="IPR040815">
    <property type="entry name" value="Nas2_N"/>
</dbReference>
<evidence type="ECO:0000256" key="2">
    <source>
        <dbReference type="SAM" id="MobiDB-lite"/>
    </source>
</evidence>
<evidence type="ECO:0000313" key="5">
    <source>
        <dbReference type="Proteomes" id="UP000007014"/>
    </source>
</evidence>
<dbReference type="Gene3D" id="6.10.140.1710">
    <property type="match status" value="1"/>
</dbReference>
<reference evidence="4 5" key="1">
    <citation type="journal article" date="2004" name="Nature">
        <title>Genome sequence of the ultrasmall unicellular red alga Cyanidioschyzon merolae 10D.</title>
        <authorList>
            <person name="Matsuzaki M."/>
            <person name="Misumi O."/>
            <person name="Shin-i T."/>
            <person name="Maruyama S."/>
            <person name="Takahara M."/>
            <person name="Miyagishima S."/>
            <person name="Mori T."/>
            <person name="Nishida K."/>
            <person name="Yagisawa F."/>
            <person name="Nishida K."/>
            <person name="Yoshida Y."/>
            <person name="Nishimura Y."/>
            <person name="Nakao S."/>
            <person name="Kobayashi T."/>
            <person name="Momoyama Y."/>
            <person name="Higashiyama T."/>
            <person name="Minoda A."/>
            <person name="Sano M."/>
            <person name="Nomoto H."/>
            <person name="Oishi K."/>
            <person name="Hayashi H."/>
            <person name="Ohta F."/>
            <person name="Nishizaka S."/>
            <person name="Haga S."/>
            <person name="Miura S."/>
            <person name="Morishita T."/>
            <person name="Kabeya Y."/>
            <person name="Terasawa K."/>
            <person name="Suzuki Y."/>
            <person name="Ishii Y."/>
            <person name="Asakawa S."/>
            <person name="Takano H."/>
            <person name="Ohta N."/>
            <person name="Kuroiwa H."/>
            <person name="Tanaka K."/>
            <person name="Shimizu N."/>
            <person name="Sugano S."/>
            <person name="Sato N."/>
            <person name="Nozaki H."/>
            <person name="Ogasawara N."/>
            <person name="Kohara Y."/>
            <person name="Kuroiwa T."/>
        </authorList>
    </citation>
    <scope>NUCLEOTIDE SEQUENCE [LARGE SCALE GENOMIC DNA]</scope>
    <source>
        <strain evidence="4 5">10D</strain>
    </source>
</reference>
<proteinExistence type="predicted"/>
<dbReference type="InterPro" id="IPR036034">
    <property type="entry name" value="PDZ_sf"/>
</dbReference>
<organism evidence="4 5">
    <name type="scientific">Cyanidioschyzon merolae (strain NIES-3377 / 10D)</name>
    <name type="common">Unicellular red alga</name>
    <dbReference type="NCBI Taxonomy" id="280699"/>
    <lineage>
        <taxon>Eukaryota</taxon>
        <taxon>Rhodophyta</taxon>
        <taxon>Bangiophyceae</taxon>
        <taxon>Cyanidiales</taxon>
        <taxon>Cyanidiaceae</taxon>
        <taxon>Cyanidioschyzon</taxon>
    </lineage>
</organism>
<dbReference type="Gene3D" id="2.30.42.10">
    <property type="match status" value="1"/>
</dbReference>
<dbReference type="PANTHER" id="PTHR12651">
    <property type="entry name" value="26S PROTEASOME NON-ATPASE REGULATORY SUBUNIT 9"/>
    <property type="match status" value="1"/>
</dbReference>
<protein>
    <submittedName>
        <fullName evidence="4">26S proteasome non-ATPase regulatory subunit 9</fullName>
    </submittedName>
</protein>
<keyword evidence="1" id="KW-0143">Chaperone</keyword>
<feature type="compositionally biased region" description="Polar residues" evidence="2">
    <location>
        <begin position="126"/>
        <end position="138"/>
    </location>
</feature>
<evidence type="ECO:0000313" key="4">
    <source>
        <dbReference type="EMBL" id="BAM82539.1"/>
    </source>
</evidence>
<dbReference type="PANTHER" id="PTHR12651:SF1">
    <property type="entry name" value="26S PROTEASOME NON-ATPASE REGULATORY SUBUNIT 9"/>
    <property type="match status" value="1"/>
</dbReference>
<dbReference type="Gramene" id="CMR331CT">
    <property type="protein sequence ID" value="CMR331CT"/>
    <property type="gene ID" value="CMR331C"/>
</dbReference>
<reference evidence="4 5" key="2">
    <citation type="journal article" date="2007" name="BMC Biol.">
        <title>A 100%-complete sequence reveals unusually simple genomic features in the hot-spring red alga Cyanidioschyzon merolae.</title>
        <authorList>
            <person name="Nozaki H."/>
            <person name="Takano H."/>
            <person name="Misumi O."/>
            <person name="Terasawa K."/>
            <person name="Matsuzaki M."/>
            <person name="Maruyama S."/>
            <person name="Nishida K."/>
            <person name="Yagisawa F."/>
            <person name="Yoshida Y."/>
            <person name="Fujiwara T."/>
            <person name="Takio S."/>
            <person name="Tamura K."/>
            <person name="Chung S.J."/>
            <person name="Nakamura S."/>
            <person name="Kuroiwa H."/>
            <person name="Tanaka K."/>
            <person name="Sato N."/>
            <person name="Kuroiwa T."/>
        </authorList>
    </citation>
    <scope>NUCLEOTIDE SEQUENCE [LARGE SCALE GENOMIC DNA]</scope>
    <source>
        <strain evidence="4 5">10D</strain>
    </source>
</reference>
<dbReference type="Pfam" id="PF18265">
    <property type="entry name" value="Nas2_N"/>
    <property type="match status" value="1"/>
</dbReference>
<dbReference type="GeneID" id="16996965"/>
<dbReference type="OrthoDB" id="72325at2759"/>
<dbReference type="HOGENOM" id="CLU_073146_2_0_1"/>
<dbReference type="GO" id="GO:0005737">
    <property type="term" value="C:cytoplasm"/>
    <property type="evidence" value="ECO:0007669"/>
    <property type="project" value="TreeGrafter"/>
</dbReference>
<dbReference type="GO" id="GO:0000502">
    <property type="term" value="C:proteasome complex"/>
    <property type="evidence" value="ECO:0007669"/>
    <property type="project" value="UniProtKB-KW"/>
</dbReference>
<dbReference type="GO" id="GO:0070682">
    <property type="term" value="P:proteasome regulatory particle assembly"/>
    <property type="evidence" value="ECO:0007669"/>
    <property type="project" value="InterPro"/>
</dbReference>
<dbReference type="EMBL" id="AP006500">
    <property type="protein sequence ID" value="BAM82539.1"/>
    <property type="molecule type" value="Genomic_DNA"/>
</dbReference>
<dbReference type="SUPFAM" id="SSF50156">
    <property type="entry name" value="PDZ domain-like"/>
    <property type="match status" value="1"/>
</dbReference>
<keyword evidence="4" id="KW-0647">Proteasome</keyword>
<feature type="compositionally biased region" description="Polar residues" evidence="2">
    <location>
        <begin position="89"/>
        <end position="102"/>
    </location>
</feature>
<dbReference type="AlphaFoldDB" id="M1VBA0"/>
<dbReference type="GO" id="GO:0005634">
    <property type="term" value="C:nucleus"/>
    <property type="evidence" value="ECO:0007669"/>
    <property type="project" value="TreeGrafter"/>
</dbReference>
<evidence type="ECO:0000259" key="3">
    <source>
        <dbReference type="SMART" id="SM00228"/>
    </source>
</evidence>